<dbReference type="AlphaFoldDB" id="A0A3B0VDX2"/>
<accession>A0A3B0VDX2</accession>
<evidence type="ECO:0000259" key="1">
    <source>
        <dbReference type="Pfam" id="PF12358"/>
    </source>
</evidence>
<name>A0A3B0VDX2_9ZZZZ</name>
<dbReference type="Pfam" id="PF18740">
    <property type="entry name" value="EC042_2821"/>
    <property type="match status" value="1"/>
</dbReference>
<protein>
    <submittedName>
        <fullName evidence="3">Uncharacterized protein</fullName>
    </submittedName>
</protein>
<evidence type="ECO:0000313" key="3">
    <source>
        <dbReference type="EMBL" id="VAW35019.1"/>
    </source>
</evidence>
<dbReference type="InterPro" id="IPR022104">
    <property type="entry name" value="DUF3644"/>
</dbReference>
<sequence length="435" mass="50570">MRKSQRALYDLFVEAEKNTREVSRDDILTATKWKGQTIDTYLAKGQLSDYLAEVRPGIFEVSKVSHLTAEEFARRFSQSKHRRGLGHNFKSRLAKALVRKSKDNMMLALELYNRPSLENRLDGFVLLFCTSWEQLLKAELIERDGKESIYRKSSRQTKIRETVSLRKCLERIFPANDKRRKNLERITDFRDQAVHLLMPETQGVLSRLFQAGALNYVEKFEDLTEQRFLELNATGLLTLVGELRTPTVAMLKSAYGEIGKEIFDLIKTTQDEIMQESDWRFAVPIDVKVVFARKGQGDELKLVANTDEGLEGLRRAIIVNKPVDHNRTHPYKASDLITEINRKLEEMYDVQKLEQILPARDKKTGKPAFNSYCLQAILFKLKWRKANNEFHYASTNPVYHKYSDQAVTIIIKKITSHPQYLSKARSDYSESRRRR</sequence>
<dbReference type="EMBL" id="UOEU01000566">
    <property type="protein sequence ID" value="VAW35019.1"/>
    <property type="molecule type" value="Genomic_DNA"/>
</dbReference>
<reference evidence="3" key="1">
    <citation type="submission" date="2018-06" db="EMBL/GenBank/DDBJ databases">
        <authorList>
            <person name="Zhirakovskaya E."/>
        </authorList>
    </citation>
    <scope>NUCLEOTIDE SEQUENCE</scope>
</reference>
<dbReference type="Pfam" id="PF12358">
    <property type="entry name" value="DUF3644"/>
    <property type="match status" value="1"/>
</dbReference>
<organism evidence="3">
    <name type="scientific">hydrothermal vent metagenome</name>
    <dbReference type="NCBI Taxonomy" id="652676"/>
    <lineage>
        <taxon>unclassified sequences</taxon>
        <taxon>metagenomes</taxon>
        <taxon>ecological metagenomes</taxon>
    </lineage>
</organism>
<proteinExistence type="predicted"/>
<gene>
    <name evidence="3" type="ORF">MNBD_CHLOROFLEXI01-3183</name>
</gene>
<feature type="domain" description="DUF3644" evidence="1">
    <location>
        <begin position="97"/>
        <end position="272"/>
    </location>
</feature>
<evidence type="ECO:0000259" key="2">
    <source>
        <dbReference type="Pfam" id="PF18740"/>
    </source>
</evidence>
<dbReference type="InterPro" id="IPR049530">
    <property type="entry name" value="EC042_2821"/>
</dbReference>
<feature type="domain" description="EC042-2821-like Restriction Endonuclease-like" evidence="2">
    <location>
        <begin position="324"/>
        <end position="420"/>
    </location>
</feature>